<protein>
    <recommendedName>
        <fullName evidence="4 9">Prefoldin subunit beta</fullName>
    </recommendedName>
    <alternativeName>
        <fullName evidence="8 9">GimC subunit beta</fullName>
    </alternativeName>
</protein>
<dbReference type="AlphaFoldDB" id="A0A0U3E576"/>
<keyword evidence="5 9" id="KW-0963">Cytoplasm</keyword>
<evidence type="ECO:0000256" key="7">
    <source>
        <dbReference type="ARBA" id="ARBA00025077"/>
    </source>
</evidence>
<dbReference type="InterPro" id="IPR012713">
    <property type="entry name" value="PfdB"/>
</dbReference>
<dbReference type="InterPro" id="IPR002777">
    <property type="entry name" value="PFD_beta-like"/>
</dbReference>
<reference evidence="11 12" key="1">
    <citation type="submission" date="2015-04" db="EMBL/GenBank/DDBJ databases">
        <title>The complete genome sequence of the rumen methanogen Methanobrevibacter millerae SM9.</title>
        <authorList>
            <person name="Leahy S.C."/>
            <person name="Kelly W.J."/>
            <person name="Pacheco D.M."/>
            <person name="Li D."/>
            <person name="Altermann E."/>
            <person name="Attwood G.T."/>
        </authorList>
    </citation>
    <scope>NUCLEOTIDE SEQUENCE [LARGE SCALE GENOMIC DNA]</scope>
    <source>
        <strain evidence="11 12">SM9</strain>
    </source>
</reference>
<sequence>MEIPENIQEQLNQFQQLQQQAQAVTMQIQTVEVQIQETEKALEELNNTDENTEVFKQAGNLLIKVDYKDALDEAEDKLETLKLRKQTMARQEERVMKKLEEMQTNIQAAMQGMAPNGA</sequence>
<evidence type="ECO:0000256" key="3">
    <source>
        <dbReference type="ARBA" id="ARBA00011716"/>
    </source>
</evidence>
<dbReference type="PATRIC" id="fig|230361.4.peg.1438"/>
<dbReference type="GO" id="GO:0006457">
    <property type="term" value="P:protein folding"/>
    <property type="evidence" value="ECO:0007669"/>
    <property type="project" value="UniProtKB-UniRule"/>
</dbReference>
<evidence type="ECO:0000256" key="9">
    <source>
        <dbReference type="HAMAP-Rule" id="MF_00307"/>
    </source>
</evidence>
<comment type="similarity">
    <text evidence="2 9">Belongs to the prefoldin subunit beta family.</text>
</comment>
<keyword evidence="10" id="KW-0175">Coiled coil</keyword>
<dbReference type="GeneID" id="26736342"/>
<dbReference type="GO" id="GO:0051131">
    <property type="term" value="P:chaperone-mediated protein complex assembly"/>
    <property type="evidence" value="ECO:0007669"/>
    <property type="project" value="TreeGrafter"/>
</dbReference>
<comment type="subcellular location">
    <subcellularLocation>
        <location evidence="1 9">Cytoplasm</location>
    </subcellularLocation>
</comment>
<dbReference type="OrthoDB" id="11287at2157"/>
<dbReference type="KEGG" id="mmil:sm9_1394"/>
<dbReference type="Proteomes" id="UP000067738">
    <property type="component" value="Chromosome"/>
</dbReference>
<dbReference type="NCBIfam" id="TIGR02338">
    <property type="entry name" value="gimC_beta"/>
    <property type="match status" value="1"/>
</dbReference>
<dbReference type="CDD" id="cd23162">
    <property type="entry name" value="Prefoldin_beta_GimC"/>
    <property type="match status" value="1"/>
</dbReference>
<feature type="coiled-coil region" evidence="10">
    <location>
        <begin position="7"/>
        <end position="109"/>
    </location>
</feature>
<evidence type="ECO:0000256" key="6">
    <source>
        <dbReference type="ARBA" id="ARBA00023186"/>
    </source>
</evidence>
<dbReference type="PANTHER" id="PTHR21431">
    <property type="entry name" value="PREFOLDIN SUBUNIT 6"/>
    <property type="match status" value="1"/>
</dbReference>
<accession>A0A0U3E576</accession>
<evidence type="ECO:0000256" key="4">
    <source>
        <dbReference type="ARBA" id="ARBA00016304"/>
    </source>
</evidence>
<gene>
    <name evidence="9 11" type="primary">pfdB</name>
    <name evidence="11" type="ORF">sm9_1394</name>
</gene>
<comment type="function">
    <text evidence="7 9">Molecular chaperone capable of stabilizing a range of proteins. Seems to fulfill an ATP-independent, HSP70-like function in archaeal de novo protein folding.</text>
</comment>
<organism evidence="11 12">
    <name type="scientific">Methanobrevibacter millerae</name>
    <dbReference type="NCBI Taxonomy" id="230361"/>
    <lineage>
        <taxon>Archaea</taxon>
        <taxon>Methanobacteriati</taxon>
        <taxon>Methanobacteriota</taxon>
        <taxon>Methanomada group</taxon>
        <taxon>Methanobacteria</taxon>
        <taxon>Methanobacteriales</taxon>
        <taxon>Methanobacteriaceae</taxon>
        <taxon>Methanobrevibacter</taxon>
    </lineage>
</organism>
<dbReference type="RefSeq" id="WP_058739427.1">
    <property type="nucleotide sequence ID" value="NZ_CP011266.1"/>
</dbReference>
<dbReference type="PANTHER" id="PTHR21431:SF0">
    <property type="entry name" value="PREFOLDIN SUBUNIT 6"/>
    <property type="match status" value="1"/>
</dbReference>
<dbReference type="SUPFAM" id="SSF46579">
    <property type="entry name" value="Prefoldin"/>
    <property type="match status" value="1"/>
</dbReference>
<dbReference type="Gene3D" id="1.10.287.370">
    <property type="match status" value="1"/>
</dbReference>
<evidence type="ECO:0000313" key="12">
    <source>
        <dbReference type="Proteomes" id="UP000067738"/>
    </source>
</evidence>
<dbReference type="EMBL" id="CP011266">
    <property type="protein sequence ID" value="ALT69175.1"/>
    <property type="molecule type" value="Genomic_DNA"/>
</dbReference>
<dbReference type="Pfam" id="PF01920">
    <property type="entry name" value="Prefoldin_2"/>
    <property type="match status" value="1"/>
</dbReference>
<evidence type="ECO:0000313" key="11">
    <source>
        <dbReference type="EMBL" id="ALT69175.1"/>
    </source>
</evidence>
<evidence type="ECO:0000256" key="2">
    <source>
        <dbReference type="ARBA" id="ARBA00008045"/>
    </source>
</evidence>
<evidence type="ECO:0000256" key="5">
    <source>
        <dbReference type="ARBA" id="ARBA00022490"/>
    </source>
</evidence>
<evidence type="ECO:0000256" key="1">
    <source>
        <dbReference type="ARBA" id="ARBA00004496"/>
    </source>
</evidence>
<comment type="subunit">
    <text evidence="3 9">Heterohexamer of two alpha and four beta subunits.</text>
</comment>
<evidence type="ECO:0000256" key="8">
    <source>
        <dbReference type="ARBA" id="ARBA00033461"/>
    </source>
</evidence>
<dbReference type="GO" id="GO:0005737">
    <property type="term" value="C:cytoplasm"/>
    <property type="evidence" value="ECO:0007669"/>
    <property type="project" value="UniProtKB-SubCell"/>
</dbReference>
<evidence type="ECO:0000256" key="10">
    <source>
        <dbReference type="SAM" id="Coils"/>
    </source>
</evidence>
<keyword evidence="12" id="KW-1185">Reference proteome</keyword>
<dbReference type="InterPro" id="IPR009053">
    <property type="entry name" value="Prefoldin"/>
</dbReference>
<name>A0A0U3E576_9EURY</name>
<dbReference type="GO" id="GO:0051087">
    <property type="term" value="F:protein-folding chaperone binding"/>
    <property type="evidence" value="ECO:0007669"/>
    <property type="project" value="TreeGrafter"/>
</dbReference>
<dbReference type="GO" id="GO:0016272">
    <property type="term" value="C:prefoldin complex"/>
    <property type="evidence" value="ECO:0007669"/>
    <property type="project" value="UniProtKB-UniRule"/>
</dbReference>
<dbReference type="HAMAP" id="MF_00307">
    <property type="entry name" value="PfdB"/>
    <property type="match status" value="1"/>
</dbReference>
<dbReference type="GO" id="GO:0051082">
    <property type="term" value="F:unfolded protein binding"/>
    <property type="evidence" value="ECO:0007669"/>
    <property type="project" value="UniProtKB-UniRule"/>
</dbReference>
<keyword evidence="6 9" id="KW-0143">Chaperone</keyword>
<proteinExistence type="inferred from homology"/>